<dbReference type="PANTHER" id="PTHR28546">
    <property type="entry name" value="NEURONAL VESICLE TRAFFICKING-ASSOCIATED PROTEIN 2-RELATED"/>
    <property type="match status" value="1"/>
</dbReference>
<sequence length="173" mass="18534">MRLKLESFCVRACPFPPPAASLGLPLCVCALGGWAELLLQTGCRSPTLSARSSAEKRCSFPLQHQQQHPPLLLLLLHPPSSAQLLLFCLPFVLPSPAVKHLQNPCSLLGHYVTSFAHYTPGEKMVKLGSNLQDKGSAKAVCVEDGFQNVPLITPLDVGSLQGQAPDKCIGGWA</sequence>
<evidence type="ECO:0000256" key="7">
    <source>
        <dbReference type="ARBA" id="ARBA00023329"/>
    </source>
</evidence>
<comment type="subcellular location">
    <subcellularLocation>
        <location evidence="1">Cytoplasmic vesicle membrane</location>
    </subcellularLocation>
    <subcellularLocation>
        <location evidence="2">Membrane</location>
        <topology evidence="2">Single-pass membrane protein</topology>
    </subcellularLocation>
</comment>
<keyword evidence="9" id="KW-1185">Reference proteome</keyword>
<evidence type="ECO:0000256" key="3">
    <source>
        <dbReference type="ARBA" id="ARBA00007767"/>
    </source>
</evidence>
<dbReference type="GO" id="GO:0005768">
    <property type="term" value="C:endosome"/>
    <property type="evidence" value="ECO:0007669"/>
    <property type="project" value="TreeGrafter"/>
</dbReference>
<keyword evidence="7" id="KW-0968">Cytoplasmic vesicle</keyword>
<evidence type="ECO:0000256" key="6">
    <source>
        <dbReference type="ARBA" id="ARBA00023136"/>
    </source>
</evidence>
<dbReference type="Proteomes" id="UP001497482">
    <property type="component" value="Chromosome 11"/>
</dbReference>
<dbReference type="InterPro" id="IPR009431">
    <property type="entry name" value="NSG"/>
</dbReference>
<dbReference type="GO" id="GO:0016197">
    <property type="term" value="P:endosomal transport"/>
    <property type="evidence" value="ECO:0007669"/>
    <property type="project" value="TreeGrafter"/>
</dbReference>
<evidence type="ECO:0000256" key="5">
    <source>
        <dbReference type="ARBA" id="ARBA00022989"/>
    </source>
</evidence>
<protein>
    <submittedName>
        <fullName evidence="8">Uncharacterized protein</fullName>
    </submittedName>
</protein>
<gene>
    <name evidence="8" type="ORF">KC01_LOCUS5179</name>
</gene>
<dbReference type="GO" id="GO:0048268">
    <property type="term" value="P:clathrin coat assembly"/>
    <property type="evidence" value="ECO:0007669"/>
    <property type="project" value="InterPro"/>
</dbReference>
<organism evidence="8 9">
    <name type="scientific">Knipowitschia caucasica</name>
    <name type="common">Caucasian dwarf goby</name>
    <name type="synonym">Pomatoschistus caucasicus</name>
    <dbReference type="NCBI Taxonomy" id="637954"/>
    <lineage>
        <taxon>Eukaryota</taxon>
        <taxon>Metazoa</taxon>
        <taxon>Chordata</taxon>
        <taxon>Craniata</taxon>
        <taxon>Vertebrata</taxon>
        <taxon>Euteleostomi</taxon>
        <taxon>Actinopterygii</taxon>
        <taxon>Neopterygii</taxon>
        <taxon>Teleostei</taxon>
        <taxon>Neoteleostei</taxon>
        <taxon>Acanthomorphata</taxon>
        <taxon>Gobiaria</taxon>
        <taxon>Gobiiformes</taxon>
        <taxon>Gobioidei</taxon>
        <taxon>Gobiidae</taxon>
        <taxon>Gobiinae</taxon>
        <taxon>Knipowitschia</taxon>
    </lineage>
</organism>
<evidence type="ECO:0000313" key="9">
    <source>
        <dbReference type="Proteomes" id="UP001497482"/>
    </source>
</evidence>
<keyword evidence="5" id="KW-1133">Transmembrane helix</keyword>
<dbReference type="EMBL" id="OZ035833">
    <property type="protein sequence ID" value="CAL1573241.1"/>
    <property type="molecule type" value="Genomic_DNA"/>
</dbReference>
<evidence type="ECO:0000256" key="1">
    <source>
        <dbReference type="ARBA" id="ARBA00004156"/>
    </source>
</evidence>
<keyword evidence="4" id="KW-0812">Transmembrane</keyword>
<evidence type="ECO:0000256" key="4">
    <source>
        <dbReference type="ARBA" id="ARBA00022692"/>
    </source>
</evidence>
<evidence type="ECO:0000256" key="2">
    <source>
        <dbReference type="ARBA" id="ARBA00004167"/>
    </source>
</evidence>
<dbReference type="AlphaFoldDB" id="A0AAV2J6G7"/>
<reference evidence="8 9" key="1">
    <citation type="submission" date="2024-04" db="EMBL/GenBank/DDBJ databases">
        <authorList>
            <person name="Waldvogel A.-M."/>
            <person name="Schoenle A."/>
        </authorList>
    </citation>
    <scope>NUCLEOTIDE SEQUENCE [LARGE SCALE GENOMIC DNA]</scope>
</reference>
<proteinExistence type="inferred from homology"/>
<comment type="similarity">
    <text evidence="3">Belongs to the NSG family.</text>
</comment>
<name>A0AAV2J6G7_KNICA</name>
<dbReference type="Pfam" id="PF06387">
    <property type="entry name" value="Calcyon"/>
    <property type="match status" value="1"/>
</dbReference>
<evidence type="ECO:0000313" key="8">
    <source>
        <dbReference type="EMBL" id="CAL1573241.1"/>
    </source>
</evidence>
<dbReference type="GO" id="GO:0030659">
    <property type="term" value="C:cytoplasmic vesicle membrane"/>
    <property type="evidence" value="ECO:0007669"/>
    <property type="project" value="UniProtKB-SubCell"/>
</dbReference>
<accession>A0AAV2J6G7</accession>
<dbReference type="GO" id="GO:0032051">
    <property type="term" value="F:clathrin light chain binding"/>
    <property type="evidence" value="ECO:0007669"/>
    <property type="project" value="InterPro"/>
</dbReference>
<keyword evidence="6" id="KW-0472">Membrane</keyword>
<dbReference type="PANTHER" id="PTHR28546:SF2">
    <property type="entry name" value="NEURONAL VESICLE TRAFFICKING-ASSOCIATED PROTEIN 2"/>
    <property type="match status" value="1"/>
</dbReference>